<dbReference type="Proteomes" id="UP000216020">
    <property type="component" value="Unassembled WGS sequence"/>
</dbReference>
<evidence type="ECO:0000256" key="2">
    <source>
        <dbReference type="RuleBase" id="RU362097"/>
    </source>
</evidence>
<feature type="signal peptide" evidence="2">
    <location>
        <begin position="1"/>
        <end position="30"/>
    </location>
</feature>
<comment type="caution">
    <text evidence="3">The sequence shown here is derived from an EMBL/GenBank/DDBJ whole genome shotgun (WGS) entry which is preliminary data.</text>
</comment>
<reference evidence="4" key="1">
    <citation type="submission" date="2017-05" db="EMBL/GenBank/DDBJ databases">
        <title>Complete and WGS of Bordetella genogroups.</title>
        <authorList>
            <person name="Spilker T."/>
            <person name="Lipuma J."/>
        </authorList>
    </citation>
    <scope>NUCLEOTIDE SEQUENCE [LARGE SCALE GENOMIC DNA]</scope>
    <source>
        <strain evidence="4">AU16122</strain>
    </source>
</reference>
<feature type="chain" id="PRO_5011833119" evidence="2">
    <location>
        <begin position="31"/>
        <end position="489"/>
    </location>
</feature>
<dbReference type="Gene3D" id="2.20.200.10">
    <property type="entry name" value="Outer membrane efflux proteins (OEP)"/>
    <property type="match status" value="1"/>
</dbReference>
<dbReference type="NCBIfam" id="TIGR01845">
    <property type="entry name" value="outer_NodT"/>
    <property type="match status" value="1"/>
</dbReference>
<dbReference type="SUPFAM" id="SSF56954">
    <property type="entry name" value="Outer membrane efflux proteins (OEP)"/>
    <property type="match status" value="1"/>
</dbReference>
<organism evidence="3 4">
    <name type="scientific">Bordetella genomosp. 10</name>
    <dbReference type="NCBI Taxonomy" id="1416804"/>
    <lineage>
        <taxon>Bacteria</taxon>
        <taxon>Pseudomonadati</taxon>
        <taxon>Pseudomonadota</taxon>
        <taxon>Betaproteobacteria</taxon>
        <taxon>Burkholderiales</taxon>
        <taxon>Alcaligenaceae</taxon>
        <taxon>Bordetella</taxon>
    </lineage>
</organism>
<sequence length="489" mass="52627">MRGDLQGARRQFFAVLAATLLSGCISSAPPAPPPLPVQAAWPADTADPNAPQAAATPQETAAAADLPWRGFFTDARLQSLIEKALDNNRDLRAAVSRVEQARAAYGIQRSALFPQIEGDAQATRSRVPGDLNLTGRPVTASTYGLSVGLTTWELDLWGRVRSLKDAALQDFLATRAAQSAIRVSLIGQVANGYLGLRELDERIALADRTVASRQESLRIFTRRYEVGSISKLDLTQVDTLLRQAQALRVQLAQSRANQAHALGLLVGSADELEALPVPAQSDDAVFRPLRPGLPADLLVSRPDIAAAEHALQAAHANIRAARAAFFPRIALTGDFGTASAELDGLFKHGSRAWSFTPTLALPLFDGGQRSANLDLARARANEAVADYEKTIQTAFREVADALSDRRWLAEQVGIQRATLEVQTERARLAQLRYDSGAAAYLEVLDAQRDLLEAQQQLVQVRRGLLSSNVTLYAALGGGAIDPPAQSDSR</sequence>
<dbReference type="PANTHER" id="PTHR30203:SF33">
    <property type="entry name" value="BLR4455 PROTEIN"/>
    <property type="match status" value="1"/>
</dbReference>
<dbReference type="GO" id="GO:0005886">
    <property type="term" value="C:plasma membrane"/>
    <property type="evidence" value="ECO:0007669"/>
    <property type="project" value="UniProtKB-SubCell"/>
</dbReference>
<dbReference type="RefSeq" id="WP_094854070.1">
    <property type="nucleotide sequence ID" value="NZ_NEVM01000002.1"/>
</dbReference>
<keyword evidence="2" id="KW-0812">Transmembrane</keyword>
<dbReference type="InterPro" id="IPR003423">
    <property type="entry name" value="OMP_efflux"/>
</dbReference>
<dbReference type="PROSITE" id="PS51257">
    <property type="entry name" value="PROKAR_LIPOPROTEIN"/>
    <property type="match status" value="1"/>
</dbReference>
<dbReference type="InterPro" id="IPR010131">
    <property type="entry name" value="MdtP/NodT-like"/>
</dbReference>
<dbReference type="Gene3D" id="1.20.1600.10">
    <property type="entry name" value="Outer membrane efflux proteins (OEP)"/>
    <property type="match status" value="1"/>
</dbReference>
<protein>
    <submittedName>
        <fullName evidence="3">RND transporter</fullName>
    </submittedName>
</protein>
<dbReference type="Pfam" id="PF02321">
    <property type="entry name" value="OEP"/>
    <property type="match status" value="2"/>
</dbReference>
<evidence type="ECO:0000313" key="3">
    <source>
        <dbReference type="EMBL" id="OZI35067.1"/>
    </source>
</evidence>
<proteinExistence type="inferred from homology"/>
<comment type="similarity">
    <text evidence="1 2">Belongs to the outer membrane factor (OMF) (TC 1.B.17) family.</text>
</comment>
<evidence type="ECO:0000256" key="1">
    <source>
        <dbReference type="ARBA" id="ARBA00007613"/>
    </source>
</evidence>
<keyword evidence="2" id="KW-0564">Palmitate</keyword>
<dbReference type="OrthoDB" id="9770517at2"/>
<dbReference type="PANTHER" id="PTHR30203">
    <property type="entry name" value="OUTER MEMBRANE CATION EFFLUX PROTEIN"/>
    <property type="match status" value="1"/>
</dbReference>
<keyword evidence="2" id="KW-0732">Signal</keyword>
<dbReference type="AlphaFoldDB" id="A0A261SDL5"/>
<gene>
    <name evidence="3" type="ORF">CAL29_13250</name>
</gene>
<keyword evidence="2" id="KW-1134">Transmembrane beta strand</keyword>
<comment type="subcellular location">
    <subcellularLocation>
        <location evidence="2">Cell membrane</location>
        <topology evidence="2">Lipid-anchor</topology>
    </subcellularLocation>
</comment>
<keyword evidence="2" id="KW-0449">Lipoprotein</keyword>
<evidence type="ECO:0000313" key="4">
    <source>
        <dbReference type="Proteomes" id="UP000216020"/>
    </source>
</evidence>
<name>A0A261SDL5_9BORD</name>
<keyword evidence="2" id="KW-0472">Membrane</keyword>
<accession>A0A261SDL5</accession>
<keyword evidence="4" id="KW-1185">Reference proteome</keyword>
<dbReference type="EMBL" id="NEVM01000002">
    <property type="protein sequence ID" value="OZI35067.1"/>
    <property type="molecule type" value="Genomic_DNA"/>
</dbReference>
<dbReference type="GO" id="GO:0015562">
    <property type="term" value="F:efflux transmembrane transporter activity"/>
    <property type="evidence" value="ECO:0007669"/>
    <property type="project" value="InterPro"/>
</dbReference>